<evidence type="ECO:0000313" key="6">
    <source>
        <dbReference type="Proteomes" id="UP000050996"/>
    </source>
</evidence>
<dbReference type="SUPFAM" id="SSF53901">
    <property type="entry name" value="Thiolase-like"/>
    <property type="match status" value="1"/>
</dbReference>
<proteinExistence type="predicted"/>
<reference evidence="5 6" key="1">
    <citation type="submission" date="2015-09" db="EMBL/GenBank/DDBJ databases">
        <title>Genome sequencing project for genomic taxonomy and phylogenomics of Bacillus-like bacteria.</title>
        <authorList>
            <person name="Liu B."/>
            <person name="Wang J."/>
            <person name="Zhu Y."/>
            <person name="Liu G."/>
            <person name="Chen Q."/>
            <person name="Chen Z."/>
            <person name="Lan J."/>
            <person name="Che J."/>
            <person name="Ge C."/>
            <person name="Shi H."/>
            <person name="Pan Z."/>
            <person name="Liu X."/>
        </authorList>
    </citation>
    <scope>NUCLEOTIDE SEQUENCE [LARGE SCALE GENOMIC DNA]</scope>
    <source>
        <strain evidence="5 6">FJAT-18043</strain>
    </source>
</reference>
<feature type="domain" description="Beta-ketoacyl-[acyl-carrier-protein] synthase III N-terminal" evidence="4">
    <location>
        <begin position="112"/>
        <end position="186"/>
    </location>
</feature>
<dbReference type="GO" id="GO:0004315">
    <property type="term" value="F:3-oxoacyl-[acyl-carrier-protein] synthase activity"/>
    <property type="evidence" value="ECO:0007669"/>
    <property type="project" value="InterPro"/>
</dbReference>
<dbReference type="PANTHER" id="PTHR34069:SF2">
    <property type="entry name" value="BETA-KETOACYL-[ACYL-CARRIER-PROTEIN] SYNTHASE III"/>
    <property type="match status" value="1"/>
</dbReference>
<dbReference type="Proteomes" id="UP000050996">
    <property type="component" value="Unassembled WGS sequence"/>
</dbReference>
<dbReference type="STRING" id="1637975.AN957_01880"/>
<dbReference type="RefSeq" id="WP_053478193.1">
    <property type="nucleotide sequence ID" value="NZ_CP041305.1"/>
</dbReference>
<keyword evidence="6" id="KW-1185">Reference proteome</keyword>
<evidence type="ECO:0000259" key="3">
    <source>
        <dbReference type="Pfam" id="PF08541"/>
    </source>
</evidence>
<keyword evidence="1" id="KW-0808">Transferase</keyword>
<dbReference type="GO" id="GO:0006633">
    <property type="term" value="P:fatty acid biosynthetic process"/>
    <property type="evidence" value="ECO:0007669"/>
    <property type="project" value="InterPro"/>
</dbReference>
<evidence type="ECO:0000313" key="5">
    <source>
        <dbReference type="EMBL" id="KQL17509.1"/>
    </source>
</evidence>
<dbReference type="AlphaFoldDB" id="A0A0Q3T1X4"/>
<sequence length="328" mass="37166">MTNIKINAIEVYHPNKIVKNDYFIDHFKQKGRDITHFLDVMGRNERYLIENNSENGITMAVEASKRVLEKAGLTGTDIDMIIFSTQVPEKTVPTNAIYVHHSIKGKKDTIVMDTNANCAGMTISIEQASRYMLSNPHVRTALIIGSDNFSLIANPEEEITYANFGDAACAVILEKTEENTGFIDAIYEVDSTYRDNILYPEEGLSQAIKGEGSIDYMKWFPFDGSVSLPFTYEKIKKLLERNHLKSEDIDSYCLSQFALSNILKIQEHFNIPDQKIMYVGDQYGYTGTSSPFIALYEGIESGRIKRGDHILFWTIGGGHEFIAMLFKY</sequence>
<dbReference type="PANTHER" id="PTHR34069">
    <property type="entry name" value="3-OXOACYL-[ACYL-CARRIER-PROTEIN] SYNTHASE 3"/>
    <property type="match status" value="1"/>
</dbReference>
<dbReference type="InterPro" id="IPR013747">
    <property type="entry name" value="ACP_syn_III_C"/>
</dbReference>
<protein>
    <submittedName>
        <fullName evidence="5">3-oxoacyl-ACP synthase</fullName>
    </submittedName>
</protein>
<keyword evidence="2" id="KW-0012">Acyltransferase</keyword>
<dbReference type="Gene3D" id="3.40.47.10">
    <property type="match status" value="1"/>
</dbReference>
<dbReference type="InterPro" id="IPR016039">
    <property type="entry name" value="Thiolase-like"/>
</dbReference>
<dbReference type="Pfam" id="PF08545">
    <property type="entry name" value="ACP_syn_III"/>
    <property type="match status" value="1"/>
</dbReference>
<evidence type="ECO:0000256" key="1">
    <source>
        <dbReference type="ARBA" id="ARBA00022679"/>
    </source>
</evidence>
<accession>A0A0Q3T1X4</accession>
<name>A0A0Q3T1X4_9BACI</name>
<dbReference type="PATRIC" id="fig|1637975.4.peg.56"/>
<dbReference type="GO" id="GO:0044550">
    <property type="term" value="P:secondary metabolite biosynthetic process"/>
    <property type="evidence" value="ECO:0007669"/>
    <property type="project" value="TreeGrafter"/>
</dbReference>
<gene>
    <name evidence="5" type="ORF">AN957_01880</name>
</gene>
<dbReference type="Pfam" id="PF08541">
    <property type="entry name" value="ACP_syn_III_C"/>
    <property type="match status" value="1"/>
</dbReference>
<feature type="domain" description="Beta-ketoacyl-[acyl-carrier-protein] synthase III C-terminal" evidence="3">
    <location>
        <begin position="239"/>
        <end position="328"/>
    </location>
</feature>
<dbReference type="CDD" id="cd00830">
    <property type="entry name" value="KAS_III"/>
    <property type="match status" value="1"/>
</dbReference>
<organism evidence="5 6">
    <name type="scientific">Cytobacillus solani</name>
    <dbReference type="NCBI Taxonomy" id="1637975"/>
    <lineage>
        <taxon>Bacteria</taxon>
        <taxon>Bacillati</taxon>
        <taxon>Bacillota</taxon>
        <taxon>Bacilli</taxon>
        <taxon>Bacillales</taxon>
        <taxon>Bacillaceae</taxon>
        <taxon>Cytobacillus</taxon>
    </lineage>
</organism>
<dbReference type="EMBL" id="LJIX01000006">
    <property type="protein sequence ID" value="KQL17509.1"/>
    <property type="molecule type" value="Genomic_DNA"/>
</dbReference>
<evidence type="ECO:0000256" key="2">
    <source>
        <dbReference type="ARBA" id="ARBA00023315"/>
    </source>
</evidence>
<comment type="caution">
    <text evidence="5">The sequence shown here is derived from an EMBL/GenBank/DDBJ whole genome shotgun (WGS) entry which is preliminary data.</text>
</comment>
<dbReference type="InterPro" id="IPR013751">
    <property type="entry name" value="ACP_syn_III_N"/>
</dbReference>
<evidence type="ECO:0000259" key="4">
    <source>
        <dbReference type="Pfam" id="PF08545"/>
    </source>
</evidence>